<evidence type="ECO:0000313" key="2">
    <source>
        <dbReference type="Proteomes" id="UP001476950"/>
    </source>
</evidence>
<sequence>MGIEEDTGRGISIYSVYSAEKENRYATTLSIPREATRQALFKVEQRLSAAPDYENHLRKYIQPLAKLNEMR</sequence>
<protein>
    <submittedName>
        <fullName evidence="1">Uncharacterized protein</fullName>
    </submittedName>
</protein>
<dbReference type="RefSeq" id="WP_190446383.1">
    <property type="nucleotide sequence ID" value="NZ_JAMPLM010000016.1"/>
</dbReference>
<reference evidence="1 2" key="1">
    <citation type="submission" date="2022-04" db="EMBL/GenBank/DDBJ databases">
        <title>Positive selection, recombination, and allopatry shape intraspecific diversity of widespread and dominant cyanobacteria.</title>
        <authorList>
            <person name="Wei J."/>
            <person name="Shu W."/>
            <person name="Hu C."/>
        </authorList>
    </citation>
    <scope>NUCLEOTIDE SEQUENCE [LARGE SCALE GENOMIC DNA]</scope>
    <source>
        <strain evidence="1 2">AS-A4</strain>
    </source>
</reference>
<organism evidence="1 2">
    <name type="scientific">Stenomitos frigidus AS-A4</name>
    <dbReference type="NCBI Taxonomy" id="2933935"/>
    <lineage>
        <taxon>Bacteria</taxon>
        <taxon>Bacillati</taxon>
        <taxon>Cyanobacteriota</taxon>
        <taxon>Cyanophyceae</taxon>
        <taxon>Leptolyngbyales</taxon>
        <taxon>Leptolyngbyaceae</taxon>
        <taxon>Stenomitos</taxon>
    </lineage>
</organism>
<dbReference type="EMBL" id="JAMPLM010000016">
    <property type="protein sequence ID" value="MEP1060261.1"/>
    <property type="molecule type" value="Genomic_DNA"/>
</dbReference>
<keyword evidence="2" id="KW-1185">Reference proteome</keyword>
<evidence type="ECO:0000313" key="1">
    <source>
        <dbReference type="EMBL" id="MEP1060261.1"/>
    </source>
</evidence>
<accession>A0ABV0KLZ4</accession>
<proteinExistence type="predicted"/>
<gene>
    <name evidence="1" type="ORF">NDI38_17635</name>
</gene>
<comment type="caution">
    <text evidence="1">The sequence shown here is derived from an EMBL/GenBank/DDBJ whole genome shotgun (WGS) entry which is preliminary data.</text>
</comment>
<name>A0ABV0KLZ4_9CYAN</name>
<dbReference type="Proteomes" id="UP001476950">
    <property type="component" value="Unassembled WGS sequence"/>
</dbReference>